<dbReference type="Proteomes" id="UP000045706">
    <property type="component" value="Unassembled WGS sequence"/>
</dbReference>
<sequence length="285" mass="31521">MHTVPSQTGRMANVPQQKSRIIICAENIALLQFLHSPSTAIDQNVRAAVENDGHRALSLEQEQQLTGVLAVLSSIREDANLITAAAIREVRTSEEQHHQTSLEALVAVNKFELSDWDDYLVSVCDGLGRIFNALSRATREAFRGKLRGRFDSGALERASQQILIRLRDEQGNHRPRLPEELPLRLTHLLDCTTVREACRAILAATIFFDTVAIGLFVEYSVTTRPTSTTTAATSTFDVILGLKDIGLEESKKQVEIAAVTGRYAALQDVLKHTRACAHGVVRRQC</sequence>
<dbReference type="AlphaFoldDB" id="A0A0G4M7C5"/>
<reference evidence="2" key="1">
    <citation type="submission" date="2015-05" db="EMBL/GenBank/DDBJ databases">
        <authorList>
            <person name="Fogelqvist Johan"/>
        </authorList>
    </citation>
    <scope>NUCLEOTIDE SEQUENCE [LARGE SCALE GENOMIC DNA]</scope>
</reference>
<evidence type="ECO:0000313" key="2">
    <source>
        <dbReference type="Proteomes" id="UP000045706"/>
    </source>
</evidence>
<organism evidence="1 2">
    <name type="scientific">Verticillium longisporum</name>
    <name type="common">Verticillium dahliae var. longisporum</name>
    <dbReference type="NCBI Taxonomy" id="100787"/>
    <lineage>
        <taxon>Eukaryota</taxon>
        <taxon>Fungi</taxon>
        <taxon>Dikarya</taxon>
        <taxon>Ascomycota</taxon>
        <taxon>Pezizomycotina</taxon>
        <taxon>Sordariomycetes</taxon>
        <taxon>Hypocreomycetidae</taxon>
        <taxon>Glomerellales</taxon>
        <taxon>Plectosphaerellaceae</taxon>
        <taxon>Verticillium</taxon>
    </lineage>
</organism>
<protein>
    <submittedName>
        <fullName evidence="1">Uncharacterized protein</fullName>
    </submittedName>
</protein>
<accession>A0A0G4M7C5</accession>
<gene>
    <name evidence="1" type="ORF">BN1723_014347</name>
</gene>
<proteinExistence type="predicted"/>
<dbReference type="EMBL" id="CVQI01022558">
    <property type="protein sequence ID" value="CRK30174.1"/>
    <property type="molecule type" value="Genomic_DNA"/>
</dbReference>
<evidence type="ECO:0000313" key="1">
    <source>
        <dbReference type="EMBL" id="CRK30174.1"/>
    </source>
</evidence>
<name>A0A0G4M7C5_VERLO</name>